<organism evidence="1 2">
    <name type="scientific">Citrifermentans bremense</name>
    <dbReference type="NCBI Taxonomy" id="60035"/>
    <lineage>
        <taxon>Bacteria</taxon>
        <taxon>Pseudomonadati</taxon>
        <taxon>Thermodesulfobacteriota</taxon>
        <taxon>Desulfuromonadia</taxon>
        <taxon>Geobacterales</taxon>
        <taxon>Geobacteraceae</taxon>
        <taxon>Citrifermentans</taxon>
    </lineage>
</organism>
<dbReference type="Proteomes" id="UP000515472">
    <property type="component" value="Chromosome"/>
</dbReference>
<protein>
    <submittedName>
        <fullName evidence="1">Uncharacterized protein</fullName>
    </submittedName>
</protein>
<dbReference type="AlphaFoldDB" id="A0A6S6M3N5"/>
<reference evidence="1 2" key="1">
    <citation type="submission" date="2020-06" db="EMBL/GenBank/DDBJ databases">
        <title>Interaction of electrochemicaly active bacteria, Geobacter bremensis R4 on different carbon anode.</title>
        <authorList>
            <person name="Meng L."/>
            <person name="Yoshida N."/>
        </authorList>
    </citation>
    <scope>NUCLEOTIDE SEQUENCE [LARGE SCALE GENOMIC DNA]</scope>
    <source>
        <strain evidence="1 2">R4</strain>
    </source>
</reference>
<gene>
    <name evidence="1" type="ORF">GEOBRER4_n1367</name>
</gene>
<sequence length="123" mass="14068">MNMTRKKDVRQWIGQNMEMTLDQLDPEVADVLHNLATNQTRDFLEVAEQGLRLSRKKANLPPPSSRREVVAFLMEFRIKIQMVHDRVKGVPEVPLFDFGGYQFLNSRAFAEAKMLYGAMGGLA</sequence>
<proteinExistence type="predicted"/>
<keyword evidence="2" id="KW-1185">Reference proteome</keyword>
<evidence type="ECO:0000313" key="2">
    <source>
        <dbReference type="Proteomes" id="UP000515472"/>
    </source>
</evidence>
<dbReference type="EMBL" id="AP023213">
    <property type="protein sequence ID" value="BCG46566.1"/>
    <property type="molecule type" value="Genomic_DNA"/>
</dbReference>
<evidence type="ECO:0000313" key="1">
    <source>
        <dbReference type="EMBL" id="BCG46566.1"/>
    </source>
</evidence>
<name>A0A6S6M3N5_9BACT</name>
<dbReference type="RefSeq" id="WP_185244743.1">
    <property type="nucleotide sequence ID" value="NZ_AP023213.1"/>
</dbReference>
<accession>A0A6S6M3N5</accession>
<dbReference type="KEGG" id="gbn:GEOBRER4_13160"/>